<accession>A0A8H5F0V8</accession>
<sequence>MSLASTRSASQDKIVKAENRLHTTSYQDQKGVEVLDEKNTTKDVNSAILPIRNDLEAVLNVPKVFPEGGWRAWKTVAGSFLIQFTCFGYIGSFGVYQTFYVTQYLRTFSPSDIGWIGGVQLGLNFGLGVVTGELFDRGYFYHLSAASIALYAIASEPQYTGMIQYTLMENLFFCGVSRKVFLTNGIALGLACGLTYSPSLAIAGNYFKTRRPLAVGIISAGSSLGAVVHPIMLNNLINSSLGFHNAVRVSGAMNVTLLLVALILMRTRLPPKATTERLSIKKWFREPAYVTFLASCFPYVLGIFFVPFYIQLYAVTHGIDDRLAFYTVSIYNAGSTFGRIIPAFVAHTFGTVNMLAFFTIASGVIVISMLAVKSFLGIVVAGSLAGVFSGASIALGPALLAQMAEHPSEIGARIGIYFGMSATMAFLSQGALSGMRQPDFWAL</sequence>
<evidence type="ECO:0000313" key="4">
    <source>
        <dbReference type="EMBL" id="KAF5319541.1"/>
    </source>
</evidence>
<dbReference type="InterPro" id="IPR036259">
    <property type="entry name" value="MFS_trans_sf"/>
</dbReference>
<evidence type="ECO:0000256" key="1">
    <source>
        <dbReference type="ARBA" id="ARBA00004141"/>
    </source>
</evidence>
<dbReference type="Proteomes" id="UP000567179">
    <property type="component" value="Unassembled WGS sequence"/>
</dbReference>
<dbReference type="SUPFAM" id="SSF103473">
    <property type="entry name" value="MFS general substrate transporter"/>
    <property type="match status" value="1"/>
</dbReference>
<keyword evidence="3" id="KW-0472">Membrane</keyword>
<evidence type="ECO:0008006" key="6">
    <source>
        <dbReference type="Google" id="ProtNLM"/>
    </source>
</evidence>
<dbReference type="PANTHER" id="PTHR11360">
    <property type="entry name" value="MONOCARBOXYLATE TRANSPORTER"/>
    <property type="match status" value="1"/>
</dbReference>
<proteinExistence type="inferred from homology"/>
<feature type="transmembrane region" description="Helical" evidence="3">
    <location>
        <begin position="113"/>
        <end position="132"/>
    </location>
</feature>
<dbReference type="GO" id="GO:0022857">
    <property type="term" value="F:transmembrane transporter activity"/>
    <property type="evidence" value="ECO:0007669"/>
    <property type="project" value="InterPro"/>
</dbReference>
<keyword evidence="3" id="KW-1133">Transmembrane helix</keyword>
<evidence type="ECO:0000313" key="5">
    <source>
        <dbReference type="Proteomes" id="UP000567179"/>
    </source>
</evidence>
<feature type="transmembrane region" description="Helical" evidence="3">
    <location>
        <begin position="288"/>
        <end position="311"/>
    </location>
</feature>
<evidence type="ECO:0000256" key="3">
    <source>
        <dbReference type="SAM" id="Phobius"/>
    </source>
</evidence>
<dbReference type="OrthoDB" id="6499973at2759"/>
<evidence type="ECO:0000256" key="2">
    <source>
        <dbReference type="ARBA" id="ARBA00006727"/>
    </source>
</evidence>
<keyword evidence="3" id="KW-0812">Transmembrane</keyword>
<feature type="transmembrane region" description="Helical" evidence="3">
    <location>
        <begin position="352"/>
        <end position="372"/>
    </location>
</feature>
<dbReference type="InterPro" id="IPR050327">
    <property type="entry name" value="Proton-linked_MCT"/>
</dbReference>
<feature type="transmembrane region" description="Helical" evidence="3">
    <location>
        <begin position="378"/>
        <end position="402"/>
    </location>
</feature>
<dbReference type="InterPro" id="IPR011701">
    <property type="entry name" value="MFS"/>
</dbReference>
<keyword evidence="5" id="KW-1185">Reference proteome</keyword>
<dbReference type="Pfam" id="PF07690">
    <property type="entry name" value="MFS_1"/>
    <property type="match status" value="1"/>
</dbReference>
<dbReference type="AlphaFoldDB" id="A0A8H5F0V8"/>
<dbReference type="EMBL" id="JAACJJ010000029">
    <property type="protein sequence ID" value="KAF5319541.1"/>
    <property type="molecule type" value="Genomic_DNA"/>
</dbReference>
<gene>
    <name evidence="4" type="ORF">D9619_008570</name>
</gene>
<feature type="transmembrane region" description="Helical" evidence="3">
    <location>
        <begin position="180"/>
        <end position="201"/>
    </location>
</feature>
<comment type="subcellular location">
    <subcellularLocation>
        <location evidence="1">Membrane</location>
        <topology evidence="1">Multi-pass membrane protein</topology>
    </subcellularLocation>
</comment>
<feature type="transmembrane region" description="Helical" evidence="3">
    <location>
        <begin position="414"/>
        <end position="432"/>
    </location>
</feature>
<dbReference type="GO" id="GO:0016020">
    <property type="term" value="C:membrane"/>
    <property type="evidence" value="ECO:0007669"/>
    <property type="project" value="UniProtKB-SubCell"/>
</dbReference>
<comment type="caution">
    <text evidence="4">The sequence shown here is derived from an EMBL/GenBank/DDBJ whole genome shotgun (WGS) entry which is preliminary data.</text>
</comment>
<reference evidence="4 5" key="1">
    <citation type="journal article" date="2020" name="ISME J.">
        <title>Uncovering the hidden diversity of litter-decomposition mechanisms in mushroom-forming fungi.</title>
        <authorList>
            <person name="Floudas D."/>
            <person name="Bentzer J."/>
            <person name="Ahren D."/>
            <person name="Johansson T."/>
            <person name="Persson P."/>
            <person name="Tunlid A."/>
        </authorList>
    </citation>
    <scope>NUCLEOTIDE SEQUENCE [LARGE SCALE GENOMIC DNA]</scope>
    <source>
        <strain evidence="4 5">CBS 101986</strain>
    </source>
</reference>
<protein>
    <recommendedName>
        <fullName evidence="6">Major facilitator superfamily (MFS) profile domain-containing protein</fullName>
    </recommendedName>
</protein>
<feature type="transmembrane region" description="Helical" evidence="3">
    <location>
        <begin position="245"/>
        <end position="267"/>
    </location>
</feature>
<feature type="transmembrane region" description="Helical" evidence="3">
    <location>
        <begin position="213"/>
        <end position="233"/>
    </location>
</feature>
<comment type="similarity">
    <text evidence="2">Belongs to the major facilitator superfamily. Monocarboxylate porter (TC 2.A.1.13) family.</text>
</comment>
<dbReference type="Gene3D" id="1.20.1250.20">
    <property type="entry name" value="MFS general substrate transporter like domains"/>
    <property type="match status" value="2"/>
</dbReference>
<organism evidence="4 5">
    <name type="scientific">Psilocybe cf. subviscida</name>
    <dbReference type="NCBI Taxonomy" id="2480587"/>
    <lineage>
        <taxon>Eukaryota</taxon>
        <taxon>Fungi</taxon>
        <taxon>Dikarya</taxon>
        <taxon>Basidiomycota</taxon>
        <taxon>Agaricomycotina</taxon>
        <taxon>Agaricomycetes</taxon>
        <taxon>Agaricomycetidae</taxon>
        <taxon>Agaricales</taxon>
        <taxon>Agaricineae</taxon>
        <taxon>Strophariaceae</taxon>
        <taxon>Psilocybe</taxon>
    </lineage>
</organism>
<feature type="transmembrane region" description="Helical" evidence="3">
    <location>
        <begin position="323"/>
        <end position="345"/>
    </location>
</feature>
<name>A0A8H5F0V8_9AGAR</name>
<feature type="transmembrane region" description="Helical" evidence="3">
    <location>
        <begin position="80"/>
        <end position="101"/>
    </location>
</feature>
<dbReference type="PANTHER" id="PTHR11360:SF234">
    <property type="entry name" value="MFS-TYPE TRANSPORTER DBAD-RELATED"/>
    <property type="match status" value="1"/>
</dbReference>